<feature type="domain" description="Nuclear speckle splicing regulatory protein 1 N-terminal" evidence="4">
    <location>
        <begin position="103"/>
        <end position="218"/>
    </location>
</feature>
<organism evidence="5 6">
    <name type="scientific">Myriangium duriaei CBS 260.36</name>
    <dbReference type="NCBI Taxonomy" id="1168546"/>
    <lineage>
        <taxon>Eukaryota</taxon>
        <taxon>Fungi</taxon>
        <taxon>Dikarya</taxon>
        <taxon>Ascomycota</taxon>
        <taxon>Pezizomycotina</taxon>
        <taxon>Dothideomycetes</taxon>
        <taxon>Dothideomycetidae</taxon>
        <taxon>Myriangiales</taxon>
        <taxon>Myriangiaceae</taxon>
        <taxon>Myriangium</taxon>
    </lineage>
</organism>
<comment type="similarity">
    <text evidence="1">Belongs to the NSRP1 family.</text>
</comment>
<dbReference type="GO" id="GO:0000381">
    <property type="term" value="P:regulation of alternative mRNA splicing, via spliceosome"/>
    <property type="evidence" value="ECO:0007669"/>
    <property type="project" value="InterPro"/>
</dbReference>
<reference evidence="5" key="1">
    <citation type="journal article" date="2020" name="Stud. Mycol.">
        <title>101 Dothideomycetes genomes: a test case for predicting lifestyles and emergence of pathogens.</title>
        <authorList>
            <person name="Haridas S."/>
            <person name="Albert R."/>
            <person name="Binder M."/>
            <person name="Bloem J."/>
            <person name="Labutti K."/>
            <person name="Salamov A."/>
            <person name="Andreopoulos B."/>
            <person name="Baker S."/>
            <person name="Barry K."/>
            <person name="Bills G."/>
            <person name="Bluhm B."/>
            <person name="Cannon C."/>
            <person name="Castanera R."/>
            <person name="Culley D."/>
            <person name="Daum C."/>
            <person name="Ezra D."/>
            <person name="Gonzalez J."/>
            <person name="Henrissat B."/>
            <person name="Kuo A."/>
            <person name="Liang C."/>
            <person name="Lipzen A."/>
            <person name="Lutzoni F."/>
            <person name="Magnuson J."/>
            <person name="Mondo S."/>
            <person name="Nolan M."/>
            <person name="Ohm R."/>
            <person name="Pangilinan J."/>
            <person name="Park H.-J."/>
            <person name="Ramirez L."/>
            <person name="Alfaro M."/>
            <person name="Sun H."/>
            <person name="Tritt A."/>
            <person name="Yoshinaga Y."/>
            <person name="Zwiers L.-H."/>
            <person name="Turgeon B."/>
            <person name="Goodwin S."/>
            <person name="Spatafora J."/>
            <person name="Crous P."/>
            <person name="Grigoriev I."/>
        </authorList>
    </citation>
    <scope>NUCLEOTIDE SEQUENCE</scope>
    <source>
        <strain evidence="5">CBS 260.36</strain>
    </source>
</reference>
<dbReference type="Proteomes" id="UP000799439">
    <property type="component" value="Unassembled WGS sequence"/>
</dbReference>
<feature type="compositionally biased region" description="Low complexity" evidence="3">
    <location>
        <begin position="51"/>
        <end position="76"/>
    </location>
</feature>
<dbReference type="EMBL" id="ML996089">
    <property type="protein sequence ID" value="KAF2150590.1"/>
    <property type="molecule type" value="Genomic_DNA"/>
</dbReference>
<name>A0A9P4IY36_9PEZI</name>
<evidence type="ECO:0000313" key="5">
    <source>
        <dbReference type="EMBL" id="KAF2150590.1"/>
    </source>
</evidence>
<evidence type="ECO:0000256" key="2">
    <source>
        <dbReference type="ARBA" id="ARBA00023054"/>
    </source>
</evidence>
<dbReference type="AlphaFoldDB" id="A0A9P4IY36"/>
<accession>A0A9P4IY36</accession>
<keyword evidence="2" id="KW-0175">Coiled coil</keyword>
<dbReference type="InterPro" id="IPR018612">
    <property type="entry name" value="NSRP1_N"/>
</dbReference>
<dbReference type="InterPro" id="IPR053246">
    <property type="entry name" value="NS_splicing_regulatory_protein"/>
</dbReference>
<dbReference type="OrthoDB" id="446635at2759"/>
<feature type="region of interest" description="Disordered" evidence="3">
    <location>
        <begin position="296"/>
        <end position="408"/>
    </location>
</feature>
<dbReference type="Pfam" id="PF09745">
    <property type="entry name" value="NSRP1_N"/>
    <property type="match status" value="1"/>
</dbReference>
<feature type="compositionally biased region" description="Polar residues" evidence="3">
    <location>
        <begin position="86"/>
        <end position="102"/>
    </location>
</feature>
<proteinExistence type="inferred from homology"/>
<feature type="compositionally biased region" description="Polar residues" evidence="3">
    <location>
        <begin position="324"/>
        <end position="336"/>
    </location>
</feature>
<protein>
    <recommendedName>
        <fullName evidence="4">Nuclear speckle splicing regulatory protein 1 N-terminal domain-containing protein</fullName>
    </recommendedName>
</protein>
<dbReference type="PANTHER" id="PTHR47845:SF1">
    <property type="entry name" value="NUCLEAR SPECKLE SPLICING REGULATORY PROTEIN 1 HOMOLOG"/>
    <property type="match status" value="1"/>
</dbReference>
<gene>
    <name evidence="5" type="ORF">K461DRAFT_280590</name>
</gene>
<keyword evidence="6" id="KW-1185">Reference proteome</keyword>
<sequence>MSLSFGLNVKPKAGRVPPVQATPKKASIFDDSDSDTDAPAPKTSNEEAITSLDLISSRPSNSSISRPPKSTKVTKPPSGPPKPLSHATTNYTDLSSDRSSNLHAAAAESTDPSIYDYDSFHTTQTAVRESRKAAERQDALERKPKYINNLLDAAARRKQDQLVAREKVLQREREAEGDEFADKESFVTEAYKAAQNAAREAEAEEKLRREEEEARRKRMGGGMAGFYRGVLGDGEKRHAEEVKAAEMLARTGVGKDEEGEKEKSEKDLVEEMRAKGVVVGVNEEGQITDKRQLLSAGLNVAPNPSYKTSGKSSGAEHLRARLGAQSNPYRAAQTSGRDARERQTRQMEAQLEAAAKRKADEEDEERAKLERASKSRKTDEEKMGARERFLARKKEREEAARREKESGG</sequence>
<comment type="caution">
    <text evidence="5">The sequence shown here is derived from an EMBL/GenBank/DDBJ whole genome shotgun (WGS) entry which is preliminary data.</text>
</comment>
<evidence type="ECO:0000256" key="3">
    <source>
        <dbReference type="SAM" id="MobiDB-lite"/>
    </source>
</evidence>
<evidence type="ECO:0000256" key="1">
    <source>
        <dbReference type="ARBA" id="ARBA00010126"/>
    </source>
</evidence>
<feature type="compositionally biased region" description="Basic and acidic residues" evidence="3">
    <location>
        <begin position="199"/>
        <end position="215"/>
    </location>
</feature>
<dbReference type="PANTHER" id="PTHR47845">
    <property type="entry name" value="NUCLEAR SPECKLE SPLICING REGULATORY PROTEIN 1 HOMOLOG"/>
    <property type="match status" value="1"/>
</dbReference>
<feature type="region of interest" description="Disordered" evidence="3">
    <location>
        <begin position="197"/>
        <end position="218"/>
    </location>
</feature>
<evidence type="ECO:0000259" key="4">
    <source>
        <dbReference type="Pfam" id="PF09745"/>
    </source>
</evidence>
<feature type="region of interest" description="Disordered" evidence="3">
    <location>
        <begin position="1"/>
        <end position="117"/>
    </location>
</feature>
<feature type="compositionally biased region" description="Basic and acidic residues" evidence="3">
    <location>
        <begin position="354"/>
        <end position="408"/>
    </location>
</feature>
<evidence type="ECO:0000313" key="6">
    <source>
        <dbReference type="Proteomes" id="UP000799439"/>
    </source>
</evidence>